<keyword evidence="4" id="KW-0645">Protease</keyword>
<dbReference type="eggNOG" id="arCOG00322">
    <property type="taxonomic scope" value="Archaea"/>
</dbReference>
<reference evidence="4 5" key="1">
    <citation type="journal article" date="2005" name="Genome Res.">
        <title>Complete genome sequence of the hyperthermophilic archaeon Thermococcus kodakaraensis KOD1 and comparison with Pyrococcus genomes.</title>
        <authorList>
            <person name="Fukui T."/>
            <person name="Atomi H."/>
            <person name="Kanai T."/>
            <person name="Matsumi R."/>
            <person name="Fujiwara S."/>
            <person name="Imanaka T."/>
        </authorList>
    </citation>
    <scope>NUCLEOTIDE SEQUENCE [LARGE SCALE GENOMIC DNA]</scope>
    <source>
        <strain evidence="5">ATCC BAA-918 / JCM 12380 / KOD1</strain>
    </source>
</reference>
<dbReference type="EMBL" id="AP006878">
    <property type="protein sequence ID" value="BAD86359.1"/>
    <property type="molecule type" value="Genomic_DNA"/>
</dbReference>
<dbReference type="RefSeq" id="WP_011251120.1">
    <property type="nucleotide sequence ID" value="NC_006624.1"/>
</dbReference>
<dbReference type="SUPFAM" id="SSF111283">
    <property type="entry name" value="Putative modulator of DNA gyrase, PmbA/TldD"/>
    <property type="match status" value="1"/>
</dbReference>
<feature type="domain" description="Metalloprotease TldD/E central" evidence="3">
    <location>
        <begin position="111"/>
        <end position="205"/>
    </location>
</feature>
<dbReference type="Pfam" id="PF19289">
    <property type="entry name" value="PmbA_TldD_3rd"/>
    <property type="match status" value="1"/>
</dbReference>
<dbReference type="GO" id="GO:0016485">
    <property type="term" value="P:protein processing"/>
    <property type="evidence" value="ECO:0000318"/>
    <property type="project" value="GO_Central"/>
</dbReference>
<protein>
    <submittedName>
        <fullName evidence="4">Zinc-dependent protease, TldD/PmbA family</fullName>
    </submittedName>
</protein>
<feature type="domain" description="Metalloprotease TldD/E C-terminal" evidence="2">
    <location>
        <begin position="224"/>
        <end position="425"/>
    </location>
</feature>
<dbReference type="InParanoid" id="Q5JHI7"/>
<dbReference type="InterPro" id="IPR035068">
    <property type="entry name" value="TldD/PmbA_N"/>
</dbReference>
<evidence type="ECO:0000259" key="3">
    <source>
        <dbReference type="Pfam" id="PF19290"/>
    </source>
</evidence>
<dbReference type="Proteomes" id="UP000000536">
    <property type="component" value="Chromosome"/>
</dbReference>
<dbReference type="AlphaFoldDB" id="Q5JHI7"/>
<dbReference type="GO" id="GO:1905368">
    <property type="term" value="C:peptidase complex"/>
    <property type="evidence" value="ECO:0000318"/>
    <property type="project" value="GO_Central"/>
</dbReference>
<dbReference type="Pfam" id="PF01523">
    <property type="entry name" value="PmbA_TldD_1st"/>
    <property type="match status" value="1"/>
</dbReference>
<evidence type="ECO:0000313" key="5">
    <source>
        <dbReference type="Proteomes" id="UP000000536"/>
    </source>
</evidence>
<dbReference type="PANTHER" id="PTHR43421">
    <property type="entry name" value="METALLOPROTEASE PMBA"/>
    <property type="match status" value="1"/>
</dbReference>
<dbReference type="STRING" id="69014.TK2170"/>
<dbReference type="InterPro" id="IPR047657">
    <property type="entry name" value="PmbA"/>
</dbReference>
<dbReference type="PATRIC" id="fig|69014.16.peg.2125"/>
<dbReference type="OrthoDB" id="84520at2157"/>
<organism evidence="4 5">
    <name type="scientific">Thermococcus kodakarensis (strain ATCC BAA-918 / JCM 12380 / KOD1)</name>
    <name type="common">Pyrococcus kodakaraensis (strain KOD1)</name>
    <dbReference type="NCBI Taxonomy" id="69014"/>
    <lineage>
        <taxon>Archaea</taxon>
        <taxon>Methanobacteriati</taxon>
        <taxon>Methanobacteriota</taxon>
        <taxon>Thermococci</taxon>
        <taxon>Thermococcales</taxon>
        <taxon>Thermococcaceae</taxon>
        <taxon>Thermococcus</taxon>
    </lineage>
</organism>
<proteinExistence type="predicted"/>
<evidence type="ECO:0000259" key="2">
    <source>
        <dbReference type="Pfam" id="PF19289"/>
    </source>
</evidence>
<dbReference type="InterPro" id="IPR045570">
    <property type="entry name" value="Metalloprtase-TldD/E_cen_dom"/>
</dbReference>
<dbReference type="Gene3D" id="3.30.2290.10">
    <property type="entry name" value="PmbA/TldD superfamily"/>
    <property type="match status" value="1"/>
</dbReference>
<dbReference type="InterPro" id="IPR036059">
    <property type="entry name" value="TldD/PmbA_sf"/>
</dbReference>
<dbReference type="InterPro" id="IPR045569">
    <property type="entry name" value="Metalloprtase-TldD/E_C"/>
</dbReference>
<dbReference type="Pfam" id="PF19290">
    <property type="entry name" value="PmbA_TldD_2nd"/>
    <property type="match status" value="1"/>
</dbReference>
<dbReference type="PhylomeDB" id="Q5JHI7"/>
<feature type="domain" description="Metalloprotease TldD/E N-terminal" evidence="1">
    <location>
        <begin position="19"/>
        <end position="85"/>
    </location>
</feature>
<gene>
    <name evidence="4" type="ordered locus">TK2170</name>
</gene>
<evidence type="ECO:0000259" key="1">
    <source>
        <dbReference type="Pfam" id="PF01523"/>
    </source>
</evidence>
<dbReference type="KEGG" id="tko:TK2170"/>
<accession>Q5JHI7</accession>
<dbReference type="GO" id="GO:0008237">
    <property type="term" value="F:metallopeptidase activity"/>
    <property type="evidence" value="ECO:0007669"/>
    <property type="project" value="InterPro"/>
</dbReference>
<keyword evidence="4" id="KW-0378">Hydrolase</keyword>
<dbReference type="GeneID" id="78448709"/>
<dbReference type="PANTHER" id="PTHR43421:SF1">
    <property type="entry name" value="METALLOPROTEASE PMBA"/>
    <property type="match status" value="1"/>
</dbReference>
<keyword evidence="5" id="KW-1185">Reference proteome</keyword>
<evidence type="ECO:0000313" key="4">
    <source>
        <dbReference type="EMBL" id="BAD86359.1"/>
    </source>
</evidence>
<sequence length="429" mass="47503">MIDVIESLAEILNSKDVEWEIYWESGRSGSFRIERETLDRSQRKFYSGIGLRVGLNGKLGFSYITGIHHSRSELEKFVERTIKLAKVSEVPFRGFPVPSKVPEVKGIYDRKIEEIPFEDAHALALQYAEKMRELKEKETLSGSISLAFERYGVVNSNGVELEASSTYMGVSAYAVREDTPGNGSFYQSYRSLQGIEALEEAIMKAKEDAELSARAKRLEPYEGEVVLEPEAVLSIVEVLLENFYGDEVYYGRSRFSSFGDRVASEDFTLLDDSTLEGLPGSYPFDGEGTPGQRTTLIENGILKGFLLDHTYASLLGLKSTGNAVRSFRTVPSIGSSNLVVEPGKEGLEDFEGIIIKNVFGEHTANPVSGDFSLPVGLGYVVRDGELVPFKDNMLVGNVFDLLKTAEPGKAIKRISSFMAPRVKVHAKIV</sequence>
<dbReference type="InterPro" id="IPR002510">
    <property type="entry name" value="Metalloprtase-TldD/E_N"/>
</dbReference>
<dbReference type="HOGENOM" id="CLU_026425_4_2_2"/>
<dbReference type="GO" id="GO:0005829">
    <property type="term" value="C:cytosol"/>
    <property type="evidence" value="ECO:0000318"/>
    <property type="project" value="GO_Central"/>
</dbReference>
<dbReference type="EnsemblBacteria" id="BAD86359">
    <property type="protein sequence ID" value="BAD86359"/>
    <property type="gene ID" value="TK2170"/>
</dbReference>
<name>Q5JHI7_THEKO</name>